<name>A0A6B9VA15_ARAHY</name>
<dbReference type="EMBL" id="CP031001">
    <property type="protein sequence ID" value="QHN78067.1"/>
    <property type="molecule type" value="Genomic_DNA"/>
</dbReference>
<feature type="compositionally biased region" description="Acidic residues" evidence="1">
    <location>
        <begin position="1"/>
        <end position="10"/>
    </location>
</feature>
<protein>
    <submittedName>
        <fullName evidence="2">Uncharacterized protein</fullName>
    </submittedName>
</protein>
<evidence type="ECO:0000256" key="1">
    <source>
        <dbReference type="SAM" id="MobiDB-lite"/>
    </source>
</evidence>
<accession>A0A6B9VA15</accession>
<sequence>METERDDLESETPAREAIYRRDRERSTARPSVREVRLSELEGESGERRVKKLKGGLGVLHRG</sequence>
<proteinExistence type="predicted"/>
<evidence type="ECO:0000313" key="3">
    <source>
        <dbReference type="Proteomes" id="UP000464620"/>
    </source>
</evidence>
<feature type="region of interest" description="Disordered" evidence="1">
    <location>
        <begin position="1"/>
        <end position="35"/>
    </location>
</feature>
<reference evidence="2 3" key="1">
    <citation type="submission" date="2020-01" db="EMBL/GenBank/DDBJ databases">
        <title>Genome sequence of Arachis hypogaea, cultivar Shitouqi.</title>
        <authorList>
            <person name="Zhuang W."/>
            <person name="Chen H."/>
            <person name="Varshney R."/>
            <person name="Wang D."/>
            <person name="Ming R."/>
        </authorList>
    </citation>
    <scope>NUCLEOTIDE SEQUENCE [LARGE SCALE GENOMIC DNA]</scope>
    <source>
        <tissue evidence="2">Young leaf</tissue>
    </source>
</reference>
<evidence type="ECO:0000313" key="2">
    <source>
        <dbReference type="EMBL" id="QHN78067.1"/>
    </source>
</evidence>
<gene>
    <name evidence="2" type="ORF">DS421_19g658280</name>
</gene>
<dbReference type="Proteomes" id="UP000464620">
    <property type="component" value="Chromosome B09"/>
</dbReference>
<feature type="compositionally biased region" description="Basic and acidic residues" evidence="1">
    <location>
        <begin position="12"/>
        <end position="35"/>
    </location>
</feature>
<dbReference type="AlphaFoldDB" id="A0A6B9VA15"/>
<organism evidence="2 3">
    <name type="scientific">Arachis hypogaea</name>
    <name type="common">Peanut</name>
    <dbReference type="NCBI Taxonomy" id="3818"/>
    <lineage>
        <taxon>Eukaryota</taxon>
        <taxon>Viridiplantae</taxon>
        <taxon>Streptophyta</taxon>
        <taxon>Embryophyta</taxon>
        <taxon>Tracheophyta</taxon>
        <taxon>Spermatophyta</taxon>
        <taxon>Magnoliopsida</taxon>
        <taxon>eudicotyledons</taxon>
        <taxon>Gunneridae</taxon>
        <taxon>Pentapetalae</taxon>
        <taxon>rosids</taxon>
        <taxon>fabids</taxon>
        <taxon>Fabales</taxon>
        <taxon>Fabaceae</taxon>
        <taxon>Papilionoideae</taxon>
        <taxon>50 kb inversion clade</taxon>
        <taxon>dalbergioids sensu lato</taxon>
        <taxon>Dalbergieae</taxon>
        <taxon>Pterocarpus clade</taxon>
        <taxon>Arachis</taxon>
    </lineage>
</organism>